<proteinExistence type="inferred from homology"/>
<accession>A0A498JI12</accession>
<evidence type="ECO:0000259" key="2">
    <source>
        <dbReference type="Pfam" id="PF03763"/>
    </source>
</evidence>
<evidence type="ECO:0000256" key="1">
    <source>
        <dbReference type="ARBA" id="ARBA00005711"/>
    </source>
</evidence>
<dbReference type="AlphaFoldDB" id="A0A498JI12"/>
<comment type="similarity">
    <text evidence="1">Belongs to the remorin family.</text>
</comment>
<dbReference type="KEGG" id="mdm:103409601"/>
<dbReference type="PANTHER" id="PTHR31775:SF31">
    <property type="entry name" value="REMORIN-LIKE"/>
    <property type="match status" value="1"/>
</dbReference>
<dbReference type="SMR" id="A0A498JI12"/>
<reference evidence="3 4" key="1">
    <citation type="submission" date="2018-10" db="EMBL/GenBank/DDBJ databases">
        <title>A high-quality apple genome assembly.</title>
        <authorList>
            <person name="Hu J."/>
        </authorList>
    </citation>
    <scope>NUCLEOTIDE SEQUENCE [LARGE SCALE GENOMIC DNA]</scope>
    <source>
        <strain evidence="4">cv. HFTH1</strain>
        <tissue evidence="3">Young leaf</tissue>
    </source>
</reference>
<protein>
    <recommendedName>
        <fullName evidence="2">Remorin C-terminal domain-containing protein</fullName>
    </recommendedName>
</protein>
<sequence>MASPVPTPPEKEKATPAIVEKDAGAIRKVLSTKSLGLIKAWEEREKTKVDNKANKKLSNVVAWELSKQAAIDARQKKYEQKLEKKKALYVEKMQNKIAGIHKTAEEKKAMVEEAKRIERNKVGEKADDFREIGHVPKKILSCFNC</sequence>
<dbReference type="STRING" id="3750.A0A498JI12"/>
<gene>
    <name evidence="3" type="ORF">DVH24_007999</name>
</gene>
<organism evidence="3 4">
    <name type="scientific">Malus domestica</name>
    <name type="common">Apple</name>
    <name type="synonym">Pyrus malus</name>
    <dbReference type="NCBI Taxonomy" id="3750"/>
    <lineage>
        <taxon>Eukaryota</taxon>
        <taxon>Viridiplantae</taxon>
        <taxon>Streptophyta</taxon>
        <taxon>Embryophyta</taxon>
        <taxon>Tracheophyta</taxon>
        <taxon>Spermatophyta</taxon>
        <taxon>Magnoliopsida</taxon>
        <taxon>eudicotyledons</taxon>
        <taxon>Gunneridae</taxon>
        <taxon>Pentapetalae</taxon>
        <taxon>rosids</taxon>
        <taxon>fabids</taxon>
        <taxon>Rosales</taxon>
        <taxon>Rosaceae</taxon>
        <taxon>Amygdaloideae</taxon>
        <taxon>Maleae</taxon>
        <taxon>Malus</taxon>
    </lineage>
</organism>
<dbReference type="OrthoDB" id="684343at2759"/>
<feature type="domain" description="Remorin C-terminal" evidence="2">
    <location>
        <begin position="37"/>
        <end position="138"/>
    </location>
</feature>
<name>A0A498JI12_MALDO</name>
<dbReference type="Proteomes" id="UP000290289">
    <property type="component" value="Chromosome 6"/>
</dbReference>
<dbReference type="Gramene" id="mRNA:MD06G0062800">
    <property type="protein sequence ID" value="mRNA:MD06G0062800"/>
    <property type="gene ID" value="MD06G0062800"/>
</dbReference>
<dbReference type="Pfam" id="PF03763">
    <property type="entry name" value="Remorin_C"/>
    <property type="match status" value="1"/>
</dbReference>
<evidence type="ECO:0000313" key="4">
    <source>
        <dbReference type="Proteomes" id="UP000290289"/>
    </source>
</evidence>
<comment type="caution">
    <text evidence="3">The sequence shown here is derived from an EMBL/GenBank/DDBJ whole genome shotgun (WGS) entry which is preliminary data.</text>
</comment>
<keyword evidence="4" id="KW-1185">Reference proteome</keyword>
<dbReference type="EMBL" id="RDQH01000332">
    <property type="protein sequence ID" value="RXH95499.1"/>
    <property type="molecule type" value="Genomic_DNA"/>
</dbReference>
<evidence type="ECO:0000313" key="3">
    <source>
        <dbReference type="EMBL" id="RXH95499.1"/>
    </source>
</evidence>
<dbReference type="InterPro" id="IPR005516">
    <property type="entry name" value="Remorin_C"/>
</dbReference>
<dbReference type="PANTHER" id="PTHR31775">
    <property type="entry name" value="OS02G0117200 PROTEIN"/>
    <property type="match status" value="1"/>
</dbReference>